<dbReference type="EMBL" id="BSSU01000002">
    <property type="protein sequence ID" value="GLX81044.1"/>
    <property type="molecule type" value="Genomic_DNA"/>
</dbReference>
<dbReference type="RefSeq" id="WP_284206367.1">
    <property type="nucleotide sequence ID" value="NZ_BSSU01000002.1"/>
</dbReference>
<proteinExistence type="inferred from homology"/>
<dbReference type="EC" id="1.20.4.1" evidence="4"/>
<dbReference type="SUPFAM" id="SSF52833">
    <property type="entry name" value="Thioredoxin-like"/>
    <property type="match status" value="1"/>
</dbReference>
<dbReference type="InterPro" id="IPR006660">
    <property type="entry name" value="Arsenate_reductase-like"/>
</dbReference>
<comment type="caution">
    <text evidence="5">The sequence shown here is derived from an EMBL/GenBank/DDBJ whole genome shotgun (WGS) entry which is preliminary data.</text>
</comment>
<keyword evidence="2 4" id="KW-0560">Oxidoreductase</keyword>
<dbReference type="InterPro" id="IPR006659">
    <property type="entry name" value="Arsenate_reductase"/>
</dbReference>
<dbReference type="PANTHER" id="PTHR30041">
    <property type="entry name" value="ARSENATE REDUCTASE"/>
    <property type="match status" value="1"/>
</dbReference>
<dbReference type="NCBIfam" id="TIGR00014">
    <property type="entry name" value="arsC"/>
    <property type="match status" value="1"/>
</dbReference>
<evidence type="ECO:0000313" key="5">
    <source>
        <dbReference type="EMBL" id="GLX81044.1"/>
    </source>
</evidence>
<dbReference type="PROSITE" id="PS51353">
    <property type="entry name" value="ARSC"/>
    <property type="match status" value="1"/>
</dbReference>
<organism evidence="5 6">
    <name type="scientific">Thalassotalea eurytherma</name>
    <dbReference type="NCBI Taxonomy" id="1144278"/>
    <lineage>
        <taxon>Bacteria</taxon>
        <taxon>Pseudomonadati</taxon>
        <taxon>Pseudomonadota</taxon>
        <taxon>Gammaproteobacteria</taxon>
        <taxon>Alteromonadales</taxon>
        <taxon>Colwelliaceae</taxon>
        <taxon>Thalassotalea</taxon>
    </lineage>
</organism>
<protein>
    <recommendedName>
        <fullName evidence="4">Arsenate reductase</fullName>
        <ecNumber evidence="4">1.20.4.1</ecNumber>
    </recommendedName>
</protein>
<evidence type="ECO:0000256" key="1">
    <source>
        <dbReference type="ARBA" id="ARBA00007198"/>
    </source>
</evidence>
<reference evidence="5 6" key="1">
    <citation type="submission" date="2023-03" db="EMBL/GenBank/DDBJ databases">
        <title>Draft genome sequence of Thalassotalea eurytherma JCM 18482T.</title>
        <authorList>
            <person name="Sawabe T."/>
        </authorList>
    </citation>
    <scope>NUCLEOTIDE SEQUENCE [LARGE SCALE GENOMIC DNA]</scope>
    <source>
        <strain evidence="5 6">JCM 18482</strain>
    </source>
</reference>
<dbReference type="InterPro" id="IPR036249">
    <property type="entry name" value="Thioredoxin-like_sf"/>
</dbReference>
<dbReference type="Gene3D" id="3.40.30.10">
    <property type="entry name" value="Glutaredoxin"/>
    <property type="match status" value="1"/>
</dbReference>
<name>A0ABQ6GZH9_9GAMM</name>
<evidence type="ECO:0000256" key="2">
    <source>
        <dbReference type="ARBA" id="ARBA00023002"/>
    </source>
</evidence>
<dbReference type="PANTHER" id="PTHR30041:SF4">
    <property type="entry name" value="ARSENATE REDUCTASE"/>
    <property type="match status" value="1"/>
</dbReference>
<evidence type="ECO:0000256" key="4">
    <source>
        <dbReference type="RuleBase" id="RU362029"/>
    </source>
</evidence>
<accession>A0ABQ6GZH9</accession>
<evidence type="ECO:0000313" key="6">
    <source>
        <dbReference type="Proteomes" id="UP001157133"/>
    </source>
</evidence>
<comment type="similarity">
    <text evidence="1 3 4">Belongs to the ArsC family.</text>
</comment>
<dbReference type="Pfam" id="PF03960">
    <property type="entry name" value="ArsC"/>
    <property type="match status" value="1"/>
</dbReference>
<comment type="catalytic activity">
    <reaction evidence="4">
        <text>[glutaredoxin]-dithiol + arsenate + glutathione + H(+) = glutathionyl-S-S-[glutaredoxin] + arsenite + H2O</text>
        <dbReference type="Rhea" id="RHEA:22016"/>
        <dbReference type="Rhea" id="RHEA-COMP:10729"/>
        <dbReference type="Rhea" id="RHEA-COMP:17668"/>
        <dbReference type="ChEBI" id="CHEBI:15377"/>
        <dbReference type="ChEBI" id="CHEBI:15378"/>
        <dbReference type="ChEBI" id="CHEBI:29242"/>
        <dbReference type="ChEBI" id="CHEBI:29950"/>
        <dbReference type="ChEBI" id="CHEBI:48597"/>
        <dbReference type="ChEBI" id="CHEBI:57925"/>
        <dbReference type="ChEBI" id="CHEBI:146199"/>
        <dbReference type="EC" id="1.20.4.1"/>
    </reaction>
</comment>
<gene>
    <name evidence="5" type="primary">arsC</name>
    <name evidence="5" type="ORF">theurythT_04960</name>
</gene>
<keyword evidence="6" id="KW-1185">Reference proteome</keyword>
<sequence length="113" mass="12726">MLTIYHNPRCSKSRQTLQLIEEKNAPVTVVEYLKTPLTKAEIENLQGQLGVDVINMMRTKEAEFKEQNLKGADNESLLNAMVNTPKLIERPIVTDGQQAIIGRPPENVLTLIK</sequence>
<dbReference type="CDD" id="cd03034">
    <property type="entry name" value="ArsC_ArsC"/>
    <property type="match status" value="1"/>
</dbReference>
<evidence type="ECO:0000256" key="3">
    <source>
        <dbReference type="PROSITE-ProRule" id="PRU01282"/>
    </source>
</evidence>
<dbReference type="Proteomes" id="UP001157133">
    <property type="component" value="Unassembled WGS sequence"/>
</dbReference>